<sequence length="488" mass="52924">MPGLTRQSIHTTVSSSDLMDRRVKPAMTFVENAMLRLKATARQLRRSFGAVAAVATIASAALLSASPALAQRGASCHGGQSFDQFLAGLKQQAVAAGVSQRALSAAGPYLVYDQGIVNRDRGQRVFGQIFTVFAGRMASEGRRVKGQQMIRQHAQAFARAEKDYGVPPAVIAAFWALESDFGAVQGNLSTLRSLVSLAYDCRRSEMFQQETIAALKIVDRGDLAPAEMIGSWAGELGQTQFLPRHYYDYAVDYDGDGHRDMLRSPADVIGSTAHYIATGLKWRRGEPWLQEVAVPANLPWDQADLLVKHPRSQWAQWGVTSADGRPLQSDALPASLLLPMGRSGPAFLAYANFAAYTEWNNSLIYSTTAAYLATRIAGAAPMRKPNAQVAQLQFNEMKQLQQLLVRAGFDVGKIDGVLGQQTRTGVKAMQIKYGLPADSWPTAELLTRMGGMATPAPSASAEPPFRPAQRPGIAPAERRRNPPAQPSQ</sequence>
<gene>
    <name evidence="4" type="ORF">SAMN05444123_11486</name>
</gene>
<dbReference type="Proteomes" id="UP000199615">
    <property type="component" value="Unassembled WGS sequence"/>
</dbReference>
<dbReference type="InterPro" id="IPR011970">
    <property type="entry name" value="MltB_2"/>
</dbReference>
<reference evidence="5" key="1">
    <citation type="submission" date="2016-10" db="EMBL/GenBank/DDBJ databases">
        <authorList>
            <person name="Varghese N."/>
            <person name="Submissions S."/>
        </authorList>
    </citation>
    <scope>NUCLEOTIDE SEQUENCE [LARGE SCALE GENOMIC DNA]</scope>
    <source>
        <strain evidence="5">DSM 123</strain>
    </source>
</reference>
<dbReference type="NCBIfam" id="TIGR02283">
    <property type="entry name" value="MltB_2"/>
    <property type="match status" value="1"/>
</dbReference>
<dbReference type="InterPro" id="IPR002477">
    <property type="entry name" value="Peptidoglycan-bd-like"/>
</dbReference>
<feature type="domain" description="Peptidoglycan binding-like" evidence="2">
    <location>
        <begin position="396"/>
        <end position="449"/>
    </location>
</feature>
<proteinExistence type="predicted"/>
<dbReference type="FunFam" id="1.10.8.350:FF:000001">
    <property type="entry name" value="Lytic murein transglycosylase B"/>
    <property type="match status" value="1"/>
</dbReference>
<accession>A0A1H8WWH6</accession>
<feature type="compositionally biased region" description="Low complexity" evidence="1">
    <location>
        <begin position="453"/>
        <end position="463"/>
    </location>
</feature>
<feature type="domain" description="Transglycosylase SLT" evidence="3">
    <location>
        <begin position="81"/>
        <end position="373"/>
    </location>
</feature>
<evidence type="ECO:0000259" key="3">
    <source>
        <dbReference type="Pfam" id="PF13406"/>
    </source>
</evidence>
<keyword evidence="5" id="KW-1185">Reference proteome</keyword>
<dbReference type="InterPro" id="IPR031304">
    <property type="entry name" value="SLT_2"/>
</dbReference>
<organism evidence="4 5">
    <name type="scientific">Rhodopseudomonas pseudopalustris</name>
    <dbReference type="NCBI Taxonomy" id="1513892"/>
    <lineage>
        <taxon>Bacteria</taxon>
        <taxon>Pseudomonadati</taxon>
        <taxon>Pseudomonadota</taxon>
        <taxon>Alphaproteobacteria</taxon>
        <taxon>Hyphomicrobiales</taxon>
        <taxon>Nitrobacteraceae</taxon>
        <taxon>Rhodopseudomonas</taxon>
    </lineage>
</organism>
<dbReference type="InterPro" id="IPR036366">
    <property type="entry name" value="PGBDSf"/>
</dbReference>
<dbReference type="SUPFAM" id="SSF53955">
    <property type="entry name" value="Lysozyme-like"/>
    <property type="match status" value="1"/>
</dbReference>
<evidence type="ECO:0000259" key="2">
    <source>
        <dbReference type="Pfam" id="PF01471"/>
    </source>
</evidence>
<dbReference type="Pfam" id="PF01471">
    <property type="entry name" value="PG_binding_1"/>
    <property type="match status" value="1"/>
</dbReference>
<name>A0A1H8WWH6_9BRAD</name>
<dbReference type="GO" id="GO:0008933">
    <property type="term" value="F:peptidoglycan lytic transglycosylase activity"/>
    <property type="evidence" value="ECO:0007669"/>
    <property type="project" value="TreeGrafter"/>
</dbReference>
<protein>
    <submittedName>
        <fullName evidence="4">Lytic murein transglycosylase</fullName>
    </submittedName>
</protein>
<dbReference type="EMBL" id="FODT01000014">
    <property type="protein sequence ID" value="SEP32060.1"/>
    <property type="molecule type" value="Genomic_DNA"/>
</dbReference>
<evidence type="ECO:0000256" key="1">
    <source>
        <dbReference type="SAM" id="MobiDB-lite"/>
    </source>
</evidence>
<evidence type="ECO:0000313" key="4">
    <source>
        <dbReference type="EMBL" id="SEP32060.1"/>
    </source>
</evidence>
<dbReference type="Gene3D" id="1.10.8.350">
    <property type="entry name" value="Bacterial muramidase"/>
    <property type="match status" value="1"/>
</dbReference>
<dbReference type="Gene3D" id="1.10.530.10">
    <property type="match status" value="1"/>
</dbReference>
<feature type="region of interest" description="Disordered" evidence="1">
    <location>
        <begin position="451"/>
        <end position="488"/>
    </location>
</feature>
<dbReference type="PANTHER" id="PTHR30163">
    <property type="entry name" value="MEMBRANE-BOUND LYTIC MUREIN TRANSGLYCOSYLASE B"/>
    <property type="match status" value="1"/>
</dbReference>
<dbReference type="InterPro" id="IPR043426">
    <property type="entry name" value="MltB-like"/>
</dbReference>
<dbReference type="Pfam" id="PF13406">
    <property type="entry name" value="SLT_2"/>
    <property type="match status" value="1"/>
</dbReference>
<dbReference type="AlphaFoldDB" id="A0A1H8WWH6"/>
<dbReference type="Gene3D" id="1.10.101.10">
    <property type="entry name" value="PGBD-like superfamily/PGBD"/>
    <property type="match status" value="1"/>
</dbReference>
<evidence type="ECO:0000313" key="5">
    <source>
        <dbReference type="Proteomes" id="UP000199615"/>
    </source>
</evidence>
<dbReference type="InterPro" id="IPR023346">
    <property type="entry name" value="Lysozyme-like_dom_sf"/>
</dbReference>
<dbReference type="PANTHER" id="PTHR30163:SF8">
    <property type="entry name" value="LYTIC MUREIN TRANSGLYCOSYLASE"/>
    <property type="match status" value="1"/>
</dbReference>
<dbReference type="SUPFAM" id="SSF47090">
    <property type="entry name" value="PGBD-like"/>
    <property type="match status" value="1"/>
</dbReference>
<dbReference type="InterPro" id="IPR036365">
    <property type="entry name" value="PGBD-like_sf"/>
</dbReference>
<dbReference type="GO" id="GO:0009253">
    <property type="term" value="P:peptidoglycan catabolic process"/>
    <property type="evidence" value="ECO:0007669"/>
    <property type="project" value="TreeGrafter"/>
</dbReference>